<evidence type="ECO:0000256" key="2">
    <source>
        <dbReference type="SAM" id="MobiDB-lite"/>
    </source>
</evidence>
<feature type="compositionally biased region" description="Low complexity" evidence="2">
    <location>
        <begin position="416"/>
        <end position="436"/>
    </location>
</feature>
<feature type="domain" description="FAD-binding" evidence="3">
    <location>
        <begin position="7"/>
        <end position="332"/>
    </location>
</feature>
<organism evidence="4 5">
    <name type="scientific">Streptosporangium fragile</name>
    <dbReference type="NCBI Taxonomy" id="46186"/>
    <lineage>
        <taxon>Bacteria</taxon>
        <taxon>Bacillati</taxon>
        <taxon>Actinomycetota</taxon>
        <taxon>Actinomycetes</taxon>
        <taxon>Streptosporangiales</taxon>
        <taxon>Streptosporangiaceae</taxon>
        <taxon>Streptosporangium</taxon>
    </lineage>
</organism>
<proteinExistence type="predicted"/>
<dbReference type="InterPro" id="IPR002938">
    <property type="entry name" value="FAD-bd"/>
</dbReference>
<dbReference type="RefSeq" id="WP_344978737.1">
    <property type="nucleotide sequence ID" value="NZ_BAAAVI010000056.1"/>
</dbReference>
<dbReference type="PANTHER" id="PTHR43476">
    <property type="entry name" value="3-(3-HYDROXY-PHENYL)PROPIONATE/3-HYDROXYCINNAMIC ACID HYDROXYLASE"/>
    <property type="match status" value="1"/>
</dbReference>
<dbReference type="Proteomes" id="UP001500831">
    <property type="component" value="Unassembled WGS sequence"/>
</dbReference>
<evidence type="ECO:0000313" key="4">
    <source>
        <dbReference type="EMBL" id="GAA2895928.1"/>
    </source>
</evidence>
<protein>
    <submittedName>
        <fullName evidence="4">FAD-dependent oxidoreductase</fullName>
    </submittedName>
</protein>
<comment type="caution">
    <text evidence="4">The sequence shown here is derived from an EMBL/GenBank/DDBJ whole genome shotgun (WGS) entry which is preliminary data.</text>
</comment>
<dbReference type="InterPro" id="IPR050631">
    <property type="entry name" value="PheA/TfdB_FAD_monoxygenase"/>
</dbReference>
<dbReference type="PRINTS" id="PR00420">
    <property type="entry name" value="RNGMNOXGNASE"/>
</dbReference>
<reference evidence="4 5" key="1">
    <citation type="journal article" date="2019" name="Int. J. Syst. Evol. Microbiol.">
        <title>The Global Catalogue of Microorganisms (GCM) 10K type strain sequencing project: providing services to taxonomists for standard genome sequencing and annotation.</title>
        <authorList>
            <consortium name="The Broad Institute Genomics Platform"/>
            <consortium name="The Broad Institute Genome Sequencing Center for Infectious Disease"/>
            <person name="Wu L."/>
            <person name="Ma J."/>
        </authorList>
    </citation>
    <scope>NUCLEOTIDE SEQUENCE [LARGE SCALE GENOMIC DNA]</scope>
    <source>
        <strain evidence="4 5">JCM 6242</strain>
    </source>
</reference>
<evidence type="ECO:0000256" key="1">
    <source>
        <dbReference type="ARBA" id="ARBA00023002"/>
    </source>
</evidence>
<feature type="region of interest" description="Disordered" evidence="2">
    <location>
        <begin position="412"/>
        <end position="436"/>
    </location>
</feature>
<dbReference type="NCBIfam" id="NF004834">
    <property type="entry name" value="PRK06185.1-3"/>
    <property type="match status" value="1"/>
</dbReference>
<dbReference type="EMBL" id="BAAAVI010000056">
    <property type="protein sequence ID" value="GAA2895928.1"/>
    <property type="molecule type" value="Genomic_DNA"/>
</dbReference>
<accession>A0ABN3W6A9</accession>
<dbReference type="Gene3D" id="3.50.50.60">
    <property type="entry name" value="FAD/NAD(P)-binding domain"/>
    <property type="match status" value="2"/>
</dbReference>
<dbReference type="PANTHER" id="PTHR43476:SF5">
    <property type="entry name" value="FAD-DEPENDENT MONOOXYGENASE"/>
    <property type="match status" value="1"/>
</dbReference>
<dbReference type="InterPro" id="IPR036188">
    <property type="entry name" value="FAD/NAD-bd_sf"/>
</dbReference>
<keyword evidence="5" id="KW-1185">Reference proteome</keyword>
<gene>
    <name evidence="4" type="ORF">GCM10010517_60830</name>
</gene>
<name>A0ABN3W6A9_9ACTN</name>
<evidence type="ECO:0000259" key="3">
    <source>
        <dbReference type="Pfam" id="PF01494"/>
    </source>
</evidence>
<dbReference type="SUPFAM" id="SSF51905">
    <property type="entry name" value="FAD/NAD(P)-binding domain"/>
    <property type="match status" value="1"/>
</dbReference>
<keyword evidence="1" id="KW-0560">Oxidoreductase</keyword>
<sequence>MAETESTTCAISGGGPAGIMLSLLLARAGVQVTVLEKHGDFLRDFRGDTVHPSTLELLDELGLVDELERIPHRKLTRLRMSTRSRTLLEGDLGEFPAGRRYRHIAMIPQWDFLTLLVGHARRYPTFRLLMNAEALAPIERHGAVRGVRYRDDTGEHDLRAVLTVAADGRHSDLRRAAGMVPRDLGAPMDVLWLRVSRRPDDDGGLVGRVGTGEMAAAIDRGDYWQVAFLIPKGSYAQVREQGLESLRRRLGGLLPFLADRVDEIDDWEKVAFLEVRVNRLRRWDRPGFLAIGDAAHAMSPIGGVGINLAIQDAVATANLLAEPLHRAQADPRRFDRTLNPELVRRVQRRRTTPTAGTQLVQVLAQRRIIGRALGGAAEPRLPAFLNSGPGRRLMSRAMLQILMYGIRPEHVHTPARETPAPAPARGAMAGPAERGR</sequence>
<dbReference type="Pfam" id="PF01494">
    <property type="entry name" value="FAD_binding_3"/>
    <property type="match status" value="1"/>
</dbReference>
<evidence type="ECO:0000313" key="5">
    <source>
        <dbReference type="Proteomes" id="UP001500831"/>
    </source>
</evidence>